<evidence type="ECO:0000313" key="2">
    <source>
        <dbReference type="EMBL" id="ETK79514.1"/>
    </source>
</evidence>
<proteinExistence type="predicted"/>
<dbReference type="AlphaFoldDB" id="W2G9C4"/>
<dbReference type="EMBL" id="KI687949">
    <property type="protein sequence ID" value="ETK79514.1"/>
    <property type="molecule type" value="Genomic_DNA"/>
</dbReference>
<sequence length="100" mass="11417">MVEAFDSTVISLPLFDELEQTNEVKPPPLYRQAGQSRKRSKESRDFATGKRRTPNREFFNSQVKGARRSKRETYTCSCCQEAGHNVRSCTTPLMEIEEAG</sequence>
<feature type="non-terminal residue" evidence="2">
    <location>
        <position position="100"/>
    </location>
</feature>
<name>W2G9C4_PHYNI</name>
<evidence type="ECO:0008006" key="3">
    <source>
        <dbReference type="Google" id="ProtNLM"/>
    </source>
</evidence>
<organism evidence="2">
    <name type="scientific">Phytophthora nicotianae</name>
    <name type="common">Potato buckeye rot agent</name>
    <name type="synonym">Phytophthora parasitica</name>
    <dbReference type="NCBI Taxonomy" id="4792"/>
    <lineage>
        <taxon>Eukaryota</taxon>
        <taxon>Sar</taxon>
        <taxon>Stramenopiles</taxon>
        <taxon>Oomycota</taxon>
        <taxon>Peronosporomycetes</taxon>
        <taxon>Peronosporales</taxon>
        <taxon>Peronosporaceae</taxon>
        <taxon>Phytophthora</taxon>
    </lineage>
</organism>
<evidence type="ECO:0000256" key="1">
    <source>
        <dbReference type="SAM" id="MobiDB-lite"/>
    </source>
</evidence>
<reference evidence="2" key="1">
    <citation type="submission" date="2013-11" db="EMBL/GenBank/DDBJ databases">
        <title>The Genome Sequence of Phytophthora parasitica CJ02B3.</title>
        <authorList>
            <consortium name="The Broad Institute Genomics Platform"/>
            <person name="Russ C."/>
            <person name="Tyler B."/>
            <person name="Panabieres F."/>
            <person name="Shan W."/>
            <person name="Tripathy S."/>
            <person name="Grunwald N."/>
            <person name="Machado M."/>
            <person name="Johnson C.S."/>
            <person name="Arredondo F."/>
            <person name="Hong C."/>
            <person name="Coffey M."/>
            <person name="Young S.K."/>
            <person name="Zeng Q."/>
            <person name="Gargeya S."/>
            <person name="Fitzgerald M."/>
            <person name="Abouelleil A."/>
            <person name="Alvarado L."/>
            <person name="Chapman S.B."/>
            <person name="Gainer-Dewar J."/>
            <person name="Goldberg J."/>
            <person name="Griggs A."/>
            <person name="Gujja S."/>
            <person name="Hansen M."/>
            <person name="Howarth C."/>
            <person name="Imamovic A."/>
            <person name="Ireland A."/>
            <person name="Larimer J."/>
            <person name="McCowan C."/>
            <person name="Murphy C."/>
            <person name="Pearson M."/>
            <person name="Poon T.W."/>
            <person name="Priest M."/>
            <person name="Roberts A."/>
            <person name="Saif S."/>
            <person name="Shea T."/>
            <person name="Sykes S."/>
            <person name="Wortman J."/>
            <person name="Nusbaum C."/>
            <person name="Birren B."/>
        </authorList>
    </citation>
    <scope>NUCLEOTIDE SEQUENCE [LARGE SCALE GENOMIC DNA]</scope>
    <source>
        <strain evidence="2">CJ02B3</strain>
    </source>
</reference>
<feature type="region of interest" description="Disordered" evidence="1">
    <location>
        <begin position="21"/>
        <end position="56"/>
    </location>
</feature>
<accession>W2G9C4</accession>
<gene>
    <name evidence="2" type="ORF">L915_14642</name>
</gene>
<dbReference type="Proteomes" id="UP000053236">
    <property type="component" value="Unassembled WGS sequence"/>
</dbReference>
<protein>
    <recommendedName>
        <fullName evidence="3">CCHC-type domain-containing protein</fullName>
    </recommendedName>
</protein>